<comment type="caution">
    <text evidence="4">The sequence shown here is derived from an EMBL/GenBank/DDBJ whole genome shotgun (WGS) entry which is preliminary data.</text>
</comment>
<accession>G5JTA0</accession>
<evidence type="ECO:0000259" key="3">
    <source>
        <dbReference type="Pfam" id="PF22820"/>
    </source>
</evidence>
<feature type="transmembrane region" description="Helical" evidence="2">
    <location>
        <begin position="169"/>
        <end position="192"/>
    </location>
</feature>
<evidence type="ECO:0000313" key="4">
    <source>
        <dbReference type="EMBL" id="EHI73823.1"/>
    </source>
</evidence>
<dbReference type="Proteomes" id="UP000004322">
    <property type="component" value="Unassembled WGS sequence"/>
</dbReference>
<reference evidence="4" key="1">
    <citation type="submission" date="2011-07" db="EMBL/GenBank/DDBJ databases">
        <authorList>
            <person name="Stanhope M.J."/>
            <person name="Durkin A.S."/>
            <person name="Hostetler J."/>
            <person name="Kim M."/>
            <person name="Radune D."/>
            <person name="Singh I."/>
            <person name="Town C.D."/>
        </authorList>
    </citation>
    <scope>NUCLEOTIDE SEQUENCE [LARGE SCALE GENOMIC DNA]</scope>
    <source>
        <strain evidence="4">HS-6</strain>
    </source>
</reference>
<keyword evidence="2" id="KW-0812">Transmembrane</keyword>
<evidence type="ECO:0000313" key="5">
    <source>
        <dbReference type="Proteomes" id="UP000004322"/>
    </source>
</evidence>
<dbReference type="OrthoDB" id="2216620at2"/>
<protein>
    <recommendedName>
        <fullName evidence="3">TcaA 4th domain-containing protein</fullName>
    </recommendedName>
</protein>
<dbReference type="AlphaFoldDB" id="G5JTA0"/>
<feature type="region of interest" description="Disordered" evidence="1">
    <location>
        <begin position="79"/>
        <end position="111"/>
    </location>
</feature>
<feature type="compositionally biased region" description="Acidic residues" evidence="1">
    <location>
        <begin position="564"/>
        <end position="578"/>
    </location>
</feature>
<keyword evidence="2" id="KW-0472">Membrane</keyword>
<feature type="region of interest" description="Disordered" evidence="1">
    <location>
        <begin position="553"/>
        <end position="606"/>
    </location>
</feature>
<gene>
    <name evidence="4" type="ORF">STRCR_1068</name>
</gene>
<keyword evidence="5" id="KW-1185">Reference proteome</keyword>
<dbReference type="RefSeq" id="WP_004226295.1">
    <property type="nucleotide sequence ID" value="NZ_AEUV02000002.1"/>
</dbReference>
<keyword evidence="2" id="KW-1133">Transmembrane helix</keyword>
<dbReference type="Pfam" id="PF22820">
    <property type="entry name" value="TcaA_3rd_4th"/>
    <property type="match status" value="1"/>
</dbReference>
<dbReference type="InterPro" id="IPR054530">
    <property type="entry name" value="TcaA_4th"/>
</dbReference>
<feature type="domain" description="TcaA 4th" evidence="3">
    <location>
        <begin position="361"/>
        <end position="429"/>
    </location>
</feature>
<dbReference type="STRING" id="873449.STRCR_1068"/>
<dbReference type="eggNOG" id="COG4640">
    <property type="taxonomic scope" value="Bacteria"/>
</dbReference>
<dbReference type="EMBL" id="AEUV02000002">
    <property type="protein sequence ID" value="EHI73823.1"/>
    <property type="molecule type" value="Genomic_DNA"/>
</dbReference>
<evidence type="ECO:0000256" key="1">
    <source>
        <dbReference type="SAM" id="MobiDB-lite"/>
    </source>
</evidence>
<sequence>MATKERWTELFEDVVGRKPTPQEFMAGKQTDFSPKEIRRIAGLESIDGVITSAQAVSQDSDVTQEVFVADLADQDFAETTAGQEKEPSQAAAGTSDAGLHQSNLSERDDLDTSQKDVWISAFQKYVGRQPRPEEFLIGKAAGFDLTSVNQFLNSNLKPVKLPMATWKKFLIAFATLAALALISMIVYGSHYYSRDAVANRYLAVAGKNFKQQLTYEVWADNKKAIKDSDLKYTNTSKVFSNTSKSDLMKGSNMVQAGREYLLFPKWKVAVKPVSARVSTNTKDLKISINDVNFATSDSTKYSSTLKRLYPGTYDFVAAGKVKGQSLEISSEKKLKPDHSSNSSSEAGKPLTIALNVKYLSFTINSNLTDGDVYVGSKKIGSMKNGQYSASKLAVTDSASVYVQKKFSDGTSVKSDTTVIEDISDGDSLNLDADGILERDTADDLITAAYGKMEDYAVDNTTPDDLADIFQGGTDNSMYKDLKDMVDTNTINAKIRKADSVTFSDVDVTSVTQTSAKSYTVNFTVVCDFYYAYDSDHKSSGDIKDKVSWSAKVDYNDGQSSSDSSSDDDDYDDDYDDDGSGYGDYSDYIITGKNGTSTNISREDTVK</sequence>
<name>G5JTA0_STRCG</name>
<proteinExistence type="predicted"/>
<organism evidence="4 5">
    <name type="scientific">Streptococcus criceti HS-6</name>
    <dbReference type="NCBI Taxonomy" id="873449"/>
    <lineage>
        <taxon>Bacteria</taxon>
        <taxon>Bacillati</taxon>
        <taxon>Bacillota</taxon>
        <taxon>Bacilli</taxon>
        <taxon>Lactobacillales</taxon>
        <taxon>Streptococcaceae</taxon>
        <taxon>Streptococcus</taxon>
    </lineage>
</organism>
<evidence type="ECO:0000256" key="2">
    <source>
        <dbReference type="SAM" id="Phobius"/>
    </source>
</evidence>